<evidence type="ECO:0000256" key="1">
    <source>
        <dbReference type="ARBA" id="ARBA00011073"/>
    </source>
</evidence>
<feature type="active site" description="Charge relay system" evidence="5">
    <location>
        <position position="179"/>
    </location>
</feature>
<dbReference type="InterPro" id="IPR034176">
    <property type="entry name" value="Peptidases_S8_13"/>
</dbReference>
<dbReference type="InterPro" id="IPR000209">
    <property type="entry name" value="Peptidase_S8/S53_dom"/>
</dbReference>
<evidence type="ECO:0000256" key="5">
    <source>
        <dbReference type="PROSITE-ProRule" id="PRU01240"/>
    </source>
</evidence>
<protein>
    <submittedName>
        <fullName evidence="9">S8 family serine peptidase</fullName>
    </submittedName>
</protein>
<comment type="similarity">
    <text evidence="1 5">Belongs to the peptidase S8 family.</text>
</comment>
<evidence type="ECO:0000256" key="3">
    <source>
        <dbReference type="ARBA" id="ARBA00022801"/>
    </source>
</evidence>
<keyword evidence="2 5" id="KW-0645">Protease</keyword>
<dbReference type="Gene3D" id="2.60.120.380">
    <property type="match status" value="1"/>
</dbReference>
<organism evidence="9 10">
    <name type="scientific">Noviluteimonas lactosilytica</name>
    <dbReference type="NCBI Taxonomy" id="2888523"/>
    <lineage>
        <taxon>Bacteria</taxon>
        <taxon>Pseudomonadati</taxon>
        <taxon>Pseudomonadota</taxon>
        <taxon>Gammaproteobacteria</taxon>
        <taxon>Lysobacterales</taxon>
        <taxon>Lysobacteraceae</taxon>
        <taxon>Noviluteimonas</taxon>
    </lineage>
</organism>
<dbReference type="PANTHER" id="PTHR43806">
    <property type="entry name" value="PEPTIDASE S8"/>
    <property type="match status" value="1"/>
</dbReference>
<keyword evidence="4 5" id="KW-0720">Serine protease</keyword>
<dbReference type="InterPro" id="IPR050131">
    <property type="entry name" value="Peptidase_S8_subtilisin-like"/>
</dbReference>
<dbReference type="Gene3D" id="3.40.50.200">
    <property type="entry name" value="Peptidase S8/S53 domain"/>
    <property type="match status" value="1"/>
</dbReference>
<dbReference type="PROSITE" id="PS00137">
    <property type="entry name" value="SUBTILASE_HIS"/>
    <property type="match status" value="1"/>
</dbReference>
<dbReference type="Proteomes" id="UP001165293">
    <property type="component" value="Unassembled WGS sequence"/>
</dbReference>
<evidence type="ECO:0000256" key="2">
    <source>
        <dbReference type="ARBA" id="ARBA00022670"/>
    </source>
</evidence>
<dbReference type="PROSITE" id="PS51892">
    <property type="entry name" value="SUBTILASE"/>
    <property type="match status" value="1"/>
</dbReference>
<dbReference type="SUPFAM" id="SSF52743">
    <property type="entry name" value="Subtilisin-like"/>
    <property type="match status" value="1"/>
</dbReference>
<dbReference type="Pfam" id="PF04151">
    <property type="entry name" value="PPC"/>
    <property type="match status" value="1"/>
</dbReference>
<proteinExistence type="inferred from homology"/>
<sequence length="616" mass="63261">MNMILKTTLCVALCGAAVNANAVDVRSASNRGMMKSAAPITLDKYRTETSFSRFIVKLRGTGTPETLLATAAKTAGVRQSSASMLSVKRVRTMGRGATLVRTSRALNTVERDLVLAQLRADPNVAWAQADTMKQRMDTVPNDTYFTRLQWDFHDAVGGIGAPKAWDTTNGNGVVVAVIDTGYVDHADLAANIVPGYDFISWYGQPDPDQPFPFPDIAGDGNGRDADAHDPGDFLTGNETFCSGVISNSTWHGTHVAGTIAAVTNNAKGVAGVAYGAKVQPVRVLGKCGGLTSDIADAITWASGGTVPGVPNNPTPAEVLNLSLGGYGRCVDDPATQDAIDGAISRGTTVVVAAGNSAYNAAYFTPASCRGVITVGATGSDGAISYFSNYGANVAIAAPGGNAYIGNTGDKAWIWSTANSGTQAPVASPAGDVVMGLIGTSMASPHVAGAVALMQSASVAHGHPPLTPDLVLAVMRGKARPFPIQPPGPTPIGSGILDLPAVVQVAANGVSEEDFAAPLAKAAPVAGQTVGAGASKLYRITVPAGASQLTVRTFGGAGDVSLYLARNVVPSTTAYGWRSARLGMIEAIAIARPVAGEYFVRVYGEQASSDFTVLATF</sequence>
<feature type="active site" description="Charge relay system" evidence="5">
    <location>
        <position position="440"/>
    </location>
</feature>
<feature type="chain" id="PRO_5045644698" evidence="6">
    <location>
        <begin position="23"/>
        <end position="616"/>
    </location>
</feature>
<evidence type="ECO:0000259" key="8">
    <source>
        <dbReference type="Pfam" id="PF04151"/>
    </source>
</evidence>
<comment type="caution">
    <text evidence="9">The sequence shown here is derived from an EMBL/GenBank/DDBJ whole genome shotgun (WGS) entry which is preliminary data.</text>
</comment>
<evidence type="ECO:0000313" key="9">
    <source>
        <dbReference type="EMBL" id="MCC8362659.1"/>
    </source>
</evidence>
<dbReference type="InterPro" id="IPR022398">
    <property type="entry name" value="Peptidase_S8_His-AS"/>
</dbReference>
<dbReference type="InterPro" id="IPR007280">
    <property type="entry name" value="Peptidase_C_arc/bac"/>
</dbReference>
<keyword evidence="3 5" id="KW-0378">Hydrolase</keyword>
<dbReference type="PRINTS" id="PR00723">
    <property type="entry name" value="SUBTILISIN"/>
</dbReference>
<feature type="domain" description="Peptidase C-terminal archaeal/bacterial" evidence="8">
    <location>
        <begin position="534"/>
        <end position="603"/>
    </location>
</feature>
<dbReference type="InterPro" id="IPR036852">
    <property type="entry name" value="Peptidase_S8/S53_dom_sf"/>
</dbReference>
<name>A0ABS8JGF4_9GAMM</name>
<dbReference type="InterPro" id="IPR023828">
    <property type="entry name" value="Peptidase_S8_Ser-AS"/>
</dbReference>
<dbReference type="InterPro" id="IPR015500">
    <property type="entry name" value="Peptidase_S8_subtilisin-rel"/>
</dbReference>
<reference evidence="9" key="1">
    <citation type="submission" date="2021-10" db="EMBL/GenBank/DDBJ databases">
        <authorList>
            <person name="Lyu M."/>
            <person name="Wang X."/>
            <person name="Meng X."/>
            <person name="Xu K."/>
        </authorList>
    </citation>
    <scope>NUCLEOTIDE SEQUENCE</scope>
    <source>
        <strain evidence="9">A6</strain>
    </source>
</reference>
<dbReference type="Pfam" id="PF00082">
    <property type="entry name" value="Peptidase_S8"/>
    <property type="match status" value="1"/>
</dbReference>
<accession>A0ABS8JGF4</accession>
<evidence type="ECO:0000256" key="6">
    <source>
        <dbReference type="SAM" id="SignalP"/>
    </source>
</evidence>
<keyword evidence="10" id="KW-1185">Reference proteome</keyword>
<dbReference type="CDD" id="cd07496">
    <property type="entry name" value="Peptidases_S8_13"/>
    <property type="match status" value="1"/>
</dbReference>
<dbReference type="EMBL" id="JAJGAK010000001">
    <property type="protein sequence ID" value="MCC8362659.1"/>
    <property type="molecule type" value="Genomic_DNA"/>
</dbReference>
<dbReference type="PROSITE" id="PS00138">
    <property type="entry name" value="SUBTILASE_SER"/>
    <property type="match status" value="1"/>
</dbReference>
<dbReference type="RefSeq" id="WP_230526242.1">
    <property type="nucleotide sequence ID" value="NZ_JAJGAK010000001.1"/>
</dbReference>
<feature type="active site" description="Charge relay system" evidence="5">
    <location>
        <position position="251"/>
    </location>
</feature>
<gene>
    <name evidence="9" type="ORF">LK996_06175</name>
</gene>
<keyword evidence="6" id="KW-0732">Signal</keyword>
<evidence type="ECO:0000256" key="4">
    <source>
        <dbReference type="ARBA" id="ARBA00022825"/>
    </source>
</evidence>
<feature type="signal peptide" evidence="6">
    <location>
        <begin position="1"/>
        <end position="22"/>
    </location>
</feature>
<evidence type="ECO:0000313" key="10">
    <source>
        <dbReference type="Proteomes" id="UP001165293"/>
    </source>
</evidence>
<dbReference type="PANTHER" id="PTHR43806:SF11">
    <property type="entry name" value="CEREVISIN-RELATED"/>
    <property type="match status" value="1"/>
</dbReference>
<evidence type="ECO:0000259" key="7">
    <source>
        <dbReference type="Pfam" id="PF00082"/>
    </source>
</evidence>
<feature type="domain" description="Peptidase S8/S53" evidence="7">
    <location>
        <begin position="170"/>
        <end position="468"/>
    </location>
</feature>